<protein>
    <submittedName>
        <fullName evidence="1">Uncharacterized protein</fullName>
    </submittedName>
</protein>
<accession>A0A0D2CM62</accession>
<evidence type="ECO:0000313" key="2">
    <source>
        <dbReference type="Proteomes" id="UP000054466"/>
    </source>
</evidence>
<dbReference type="AlphaFoldDB" id="A0A0D2CM62"/>
<sequence>MERFEMVFCYEEYDTVILGKHMLIVPQHSAALPGAADVQVISIPSNHSNMAKFLSENDSGFKSVYRSLQSMRAKANAKVQDNWWRWEYSNSQ</sequence>
<keyword evidence="2" id="KW-1185">Reference proteome</keyword>
<dbReference type="HOGENOM" id="CLU_2413082_0_0_1"/>
<name>A0A0D2CM62_9EURO</name>
<dbReference type="STRING" id="569365.A0A0D2CM62"/>
<proteinExistence type="predicted"/>
<evidence type="ECO:0000313" key="1">
    <source>
        <dbReference type="EMBL" id="KIW32318.1"/>
    </source>
</evidence>
<gene>
    <name evidence="1" type="ORF">PV07_03872</name>
</gene>
<organism evidence="1 2">
    <name type="scientific">Cladophialophora immunda</name>
    <dbReference type="NCBI Taxonomy" id="569365"/>
    <lineage>
        <taxon>Eukaryota</taxon>
        <taxon>Fungi</taxon>
        <taxon>Dikarya</taxon>
        <taxon>Ascomycota</taxon>
        <taxon>Pezizomycotina</taxon>
        <taxon>Eurotiomycetes</taxon>
        <taxon>Chaetothyriomycetidae</taxon>
        <taxon>Chaetothyriales</taxon>
        <taxon>Herpotrichiellaceae</taxon>
        <taxon>Cladophialophora</taxon>
    </lineage>
</organism>
<dbReference type="RefSeq" id="XP_016252534.1">
    <property type="nucleotide sequence ID" value="XM_016390632.1"/>
</dbReference>
<reference evidence="1 2" key="1">
    <citation type="submission" date="2015-01" db="EMBL/GenBank/DDBJ databases">
        <title>The Genome Sequence of Cladophialophora immunda CBS83496.</title>
        <authorList>
            <consortium name="The Broad Institute Genomics Platform"/>
            <person name="Cuomo C."/>
            <person name="de Hoog S."/>
            <person name="Gorbushina A."/>
            <person name="Stielow B."/>
            <person name="Teixiera M."/>
            <person name="Abouelleil A."/>
            <person name="Chapman S.B."/>
            <person name="Priest M."/>
            <person name="Young S.K."/>
            <person name="Wortman J."/>
            <person name="Nusbaum C."/>
            <person name="Birren B."/>
        </authorList>
    </citation>
    <scope>NUCLEOTIDE SEQUENCE [LARGE SCALE GENOMIC DNA]</scope>
    <source>
        <strain evidence="1 2">CBS 83496</strain>
    </source>
</reference>
<dbReference type="GeneID" id="27343066"/>
<dbReference type="EMBL" id="KN847041">
    <property type="protein sequence ID" value="KIW32318.1"/>
    <property type="molecule type" value="Genomic_DNA"/>
</dbReference>
<dbReference type="VEuPathDB" id="FungiDB:PV07_03872"/>
<dbReference type="Proteomes" id="UP000054466">
    <property type="component" value="Unassembled WGS sequence"/>
</dbReference>
<dbReference type="OrthoDB" id="5086500at2759"/>